<dbReference type="EMBL" id="JAIQZJ010000016">
    <property type="protein sequence ID" value="MBZ5740624.1"/>
    <property type="molecule type" value="Genomic_DNA"/>
</dbReference>
<protein>
    <recommendedName>
        <fullName evidence="4">DUF3558 domain-containing protein</fullName>
    </recommendedName>
</protein>
<comment type="caution">
    <text evidence="2">The sequence shown here is derived from an EMBL/GenBank/DDBJ whole genome shotgun (WGS) entry which is preliminary data.</text>
</comment>
<name>A0ABS7UIF6_9ACTN</name>
<feature type="signal peptide" evidence="1">
    <location>
        <begin position="1"/>
        <end position="22"/>
    </location>
</feature>
<organism evidence="2 3">
    <name type="scientific">Nocardioides mangrovi</name>
    <dbReference type="NCBI Taxonomy" id="2874580"/>
    <lineage>
        <taxon>Bacteria</taxon>
        <taxon>Bacillati</taxon>
        <taxon>Actinomycetota</taxon>
        <taxon>Actinomycetes</taxon>
        <taxon>Propionibacteriales</taxon>
        <taxon>Nocardioidaceae</taxon>
        <taxon>Nocardioides</taxon>
    </lineage>
</organism>
<dbReference type="RefSeq" id="WP_224124982.1">
    <property type="nucleotide sequence ID" value="NZ_JAIQZJ010000016.1"/>
</dbReference>
<gene>
    <name evidence="2" type="ORF">K8U61_20805</name>
</gene>
<evidence type="ECO:0000313" key="3">
    <source>
        <dbReference type="Proteomes" id="UP000780875"/>
    </source>
</evidence>
<evidence type="ECO:0000313" key="2">
    <source>
        <dbReference type="EMBL" id="MBZ5740624.1"/>
    </source>
</evidence>
<dbReference type="Proteomes" id="UP000780875">
    <property type="component" value="Unassembled WGS sequence"/>
</dbReference>
<proteinExistence type="predicted"/>
<dbReference type="PROSITE" id="PS51257">
    <property type="entry name" value="PROKAR_LIPOPROTEIN"/>
    <property type="match status" value="1"/>
</dbReference>
<feature type="chain" id="PRO_5047331129" description="DUF3558 domain-containing protein" evidence="1">
    <location>
        <begin position="23"/>
        <end position="184"/>
    </location>
</feature>
<keyword evidence="3" id="KW-1185">Reference proteome</keyword>
<reference evidence="2 3" key="1">
    <citation type="submission" date="2021-09" db="EMBL/GenBank/DDBJ databases">
        <title>Whole genome sequence of Nocardioides sp. GBK3QG-3.</title>
        <authorList>
            <person name="Tuo L."/>
        </authorList>
    </citation>
    <scope>NUCLEOTIDE SEQUENCE [LARGE SCALE GENOMIC DNA]</scope>
    <source>
        <strain evidence="2 3">GBK3QG-3</strain>
    </source>
</reference>
<evidence type="ECO:0008006" key="4">
    <source>
        <dbReference type="Google" id="ProtNLM"/>
    </source>
</evidence>
<accession>A0ABS7UIF6</accession>
<evidence type="ECO:0000256" key="1">
    <source>
        <dbReference type="SAM" id="SignalP"/>
    </source>
</evidence>
<keyword evidence="1" id="KW-0732">Signal</keyword>
<sequence length="184" mass="19427">MGRRRRTVLVGLVAAIYVAAWSGCGTEAVSSAGGRVTLPLYAFDDSCSGTVTLDMPPGWQAGDHPHQLVSRSHGGVELAATCQSRASYREMGYRGPWKAEAVAGWRVPPDIGTRRVTVDGRPAVLRDRAIQLAQVVQYLGLSTVVGDVYVSIGITLNDAAFFPELEDELVALVTSATIGATAGP</sequence>